<dbReference type="GO" id="GO:0016301">
    <property type="term" value="F:kinase activity"/>
    <property type="evidence" value="ECO:0007669"/>
    <property type="project" value="UniProtKB-KW"/>
</dbReference>
<reference evidence="4 5" key="1">
    <citation type="submission" date="2018-05" db="EMBL/GenBank/DDBJ databases">
        <title>The Hungate 1000. A catalogue of reference genomes from the rumen microbiome.</title>
        <authorList>
            <person name="Kelly W."/>
        </authorList>
    </citation>
    <scope>NUCLEOTIDE SEQUENCE [LARGE SCALE GENOMIC DNA]</scope>
    <source>
        <strain evidence="4 5">NLAE-zl-C242</strain>
    </source>
</reference>
<dbReference type="RefSeq" id="WP_109730719.1">
    <property type="nucleotide sequence ID" value="NZ_BAAACK010000019.1"/>
</dbReference>
<dbReference type="SUPFAM" id="SSF53067">
    <property type="entry name" value="Actin-like ATPase domain"/>
    <property type="match status" value="1"/>
</dbReference>
<dbReference type="Pfam" id="PF00480">
    <property type="entry name" value="ROK"/>
    <property type="match status" value="1"/>
</dbReference>
<dbReference type="InterPro" id="IPR000600">
    <property type="entry name" value="ROK"/>
</dbReference>
<evidence type="ECO:0000256" key="3">
    <source>
        <dbReference type="ARBA" id="ARBA00022629"/>
    </source>
</evidence>
<comment type="caution">
    <text evidence="4">The sequence shown here is derived from an EMBL/GenBank/DDBJ whole genome shotgun (WGS) entry which is preliminary data.</text>
</comment>
<keyword evidence="4" id="KW-0418">Kinase</keyword>
<dbReference type="Gene3D" id="1.10.10.10">
    <property type="entry name" value="Winged helix-like DNA-binding domain superfamily/Winged helix DNA-binding domain"/>
    <property type="match status" value="1"/>
</dbReference>
<dbReference type="Proteomes" id="UP000245845">
    <property type="component" value="Unassembled WGS sequence"/>
</dbReference>
<evidence type="ECO:0000313" key="5">
    <source>
        <dbReference type="Proteomes" id="UP000245845"/>
    </source>
</evidence>
<sequence length="388" mass="44380">MAVEKKPVLTVKNIRNVNMGNILQSIIRSKSTTRSILAKENHISLMTVKHVVDDLIAAGILVEKESANSDVGRNPKVLEIAENYGNIVCVNLTSEDEISFLIYDIYERLLRERSIPLESERTYRESLSDVFQAIREELETISTATTGMAVFVPSAYDEEVDLVNYDLIPDFKELHIRELFENEFGINNILILHDVFAAARSEYDSLNPEMESQFYFYCGYGVGGYFIHKDEAVAGEENMAGEVGKMLITMDGNENRFTTLEEVVSISAVKRTMKEAGMNLHFSEMLKLYQENDAQAVQILTPVLNTVSKVLYNLLWVYNPTRIVVDSCKSDYCRIITEHFKAFMEEMKNDAIPIHVQARNAKYDEYHMMRGCFYMTRNAWIDEIADSI</sequence>
<comment type="similarity">
    <text evidence="2">Belongs to the ROK (NagC/XylR) family.</text>
</comment>
<gene>
    <name evidence="4" type="ORF">A8806_104152</name>
</gene>
<dbReference type="EMBL" id="QGDL01000004">
    <property type="protein sequence ID" value="PWJ30284.1"/>
    <property type="molecule type" value="Genomic_DNA"/>
</dbReference>
<dbReference type="Gene3D" id="3.30.420.40">
    <property type="match status" value="2"/>
</dbReference>
<protein>
    <submittedName>
        <fullName evidence="4">Putative NBD/HSP70 family sugar kinase</fullName>
    </submittedName>
</protein>
<keyword evidence="5" id="KW-1185">Reference proteome</keyword>
<dbReference type="GO" id="GO:0042732">
    <property type="term" value="P:D-xylose metabolic process"/>
    <property type="evidence" value="ECO:0007669"/>
    <property type="project" value="UniProtKB-KW"/>
</dbReference>
<evidence type="ECO:0000313" key="4">
    <source>
        <dbReference type="EMBL" id="PWJ30284.1"/>
    </source>
</evidence>
<dbReference type="InterPro" id="IPR036390">
    <property type="entry name" value="WH_DNA-bd_sf"/>
</dbReference>
<dbReference type="PANTHER" id="PTHR18964:SF149">
    <property type="entry name" value="BIFUNCTIONAL UDP-N-ACETYLGLUCOSAMINE 2-EPIMERASE_N-ACETYLMANNOSAMINE KINASE"/>
    <property type="match status" value="1"/>
</dbReference>
<accession>A0A2Y9C4X5</accession>
<dbReference type="OrthoDB" id="1974076at2"/>
<dbReference type="SUPFAM" id="SSF46785">
    <property type="entry name" value="Winged helix' DNA-binding domain"/>
    <property type="match status" value="1"/>
</dbReference>
<evidence type="ECO:0000256" key="1">
    <source>
        <dbReference type="ARBA" id="ARBA00002486"/>
    </source>
</evidence>
<keyword evidence="4" id="KW-0808">Transferase</keyword>
<organism evidence="4 5">
    <name type="scientific">Faecalicatena orotica</name>
    <dbReference type="NCBI Taxonomy" id="1544"/>
    <lineage>
        <taxon>Bacteria</taxon>
        <taxon>Bacillati</taxon>
        <taxon>Bacillota</taxon>
        <taxon>Clostridia</taxon>
        <taxon>Lachnospirales</taxon>
        <taxon>Lachnospiraceae</taxon>
        <taxon>Faecalicatena</taxon>
    </lineage>
</organism>
<keyword evidence="3" id="KW-0859">Xylose metabolism</keyword>
<keyword evidence="3" id="KW-0119">Carbohydrate metabolism</keyword>
<evidence type="ECO:0000256" key="2">
    <source>
        <dbReference type="ARBA" id="ARBA00006479"/>
    </source>
</evidence>
<dbReference type="InterPro" id="IPR043129">
    <property type="entry name" value="ATPase_NBD"/>
</dbReference>
<comment type="function">
    <text evidence="1">Transcriptional repressor of xylose-utilizing enzymes.</text>
</comment>
<dbReference type="PANTHER" id="PTHR18964">
    <property type="entry name" value="ROK (REPRESSOR, ORF, KINASE) FAMILY"/>
    <property type="match status" value="1"/>
</dbReference>
<dbReference type="InterPro" id="IPR036388">
    <property type="entry name" value="WH-like_DNA-bd_sf"/>
</dbReference>
<name>A0A2Y9C4X5_9FIRM</name>
<dbReference type="AlphaFoldDB" id="A0A2Y9C4X5"/>
<proteinExistence type="inferred from homology"/>